<name>A0A095PP32_BURPE</name>
<proteinExistence type="predicted"/>
<dbReference type="Proteomes" id="UP000231878">
    <property type="component" value="Unassembled WGS sequence"/>
</dbReference>
<feature type="region of interest" description="Disordered" evidence="1">
    <location>
        <begin position="29"/>
        <end position="49"/>
    </location>
</feature>
<reference evidence="3 5" key="2">
    <citation type="submission" date="2017-11" db="EMBL/GenBank/DDBJ databases">
        <title>Molecular characterization of Burkholderia pseudomallei and closely related isolates from Vietnam.</title>
        <authorList>
            <person name="Ustinov D.V."/>
            <person name="Antonov A.S."/>
            <person name="Avdusheva E.F."/>
            <person name="Shpak I.M."/>
            <person name="Zakharova I.B."/>
            <person name="Thi L.A."/>
            <person name="Teteryatnikova N."/>
            <person name="Lopasteyskaya Y.A."/>
            <person name="Kuzyutina J.A."/>
            <person name="Ngo T.N."/>
            <person name="Victorov D.V."/>
        </authorList>
    </citation>
    <scope>NUCLEOTIDE SEQUENCE [LARGE SCALE GENOMIC DNA]</scope>
    <source>
        <strain evidence="3 5">V1512</strain>
    </source>
</reference>
<evidence type="ECO:0000313" key="5">
    <source>
        <dbReference type="Proteomes" id="UP000231878"/>
    </source>
</evidence>
<reference evidence="2 4" key="1">
    <citation type="submission" date="2014-08" db="EMBL/GenBank/DDBJ databases">
        <authorList>
            <person name="Bunnell A."/>
            <person name="Chain P.S."/>
            <person name="Chertkov O."/>
            <person name="Currie B.J."/>
            <person name="Daligault H.E."/>
            <person name="Davenport K.W."/>
            <person name="Davis C."/>
            <person name="Gleasner C.D."/>
            <person name="Johnson S.L."/>
            <person name="Kaestli M."/>
            <person name="Koren S."/>
            <person name="Kunde Y.A."/>
            <person name="Mayo M."/>
            <person name="McMurry K.K."/>
            <person name="Price E.P."/>
            <person name="Reitenga K.G."/>
            <person name="Robison R."/>
            <person name="Rosovitz M.J."/>
            <person name="Sarovich D.S."/>
            <person name="Teshima H."/>
        </authorList>
    </citation>
    <scope>NUCLEOTIDE SEQUENCE [LARGE SCALE GENOMIC DNA]</scope>
    <source>
        <strain evidence="2 4">MSHR44</strain>
    </source>
</reference>
<dbReference type="OMA" id="KRTQLPM"/>
<accession>A0A095PP32</accession>
<dbReference type="GO" id="GO:0003677">
    <property type="term" value="F:DNA binding"/>
    <property type="evidence" value="ECO:0007669"/>
    <property type="project" value="UniProtKB-KW"/>
</dbReference>
<organism evidence="2 4">
    <name type="scientific">Burkholderia pseudomallei</name>
    <name type="common">Pseudomonas pseudomallei</name>
    <dbReference type="NCBI Taxonomy" id="28450"/>
    <lineage>
        <taxon>Bacteria</taxon>
        <taxon>Pseudomonadati</taxon>
        <taxon>Pseudomonadota</taxon>
        <taxon>Betaproteobacteria</taxon>
        <taxon>Burkholderiales</taxon>
        <taxon>Burkholderiaceae</taxon>
        <taxon>Burkholderia</taxon>
        <taxon>pseudomallei group</taxon>
    </lineage>
</organism>
<evidence type="ECO:0000313" key="2">
    <source>
        <dbReference type="EMBL" id="KGX11217.1"/>
    </source>
</evidence>
<dbReference type="KEGG" id="but:X994_6150"/>
<gene>
    <name evidence="3" type="ORF">CWD88_23750</name>
    <name evidence="2" type="ORF">Y036_4022</name>
</gene>
<feature type="compositionally biased region" description="Basic and acidic residues" evidence="1">
    <location>
        <begin position="29"/>
        <end position="41"/>
    </location>
</feature>
<protein>
    <submittedName>
        <fullName evidence="3">DNA-binding protein</fullName>
    </submittedName>
</protein>
<comment type="caution">
    <text evidence="2">The sequence shown here is derived from an EMBL/GenBank/DDBJ whole genome shotgun (WGS) entry which is preliminary data.</text>
</comment>
<evidence type="ECO:0000313" key="4">
    <source>
        <dbReference type="Proteomes" id="UP000030475"/>
    </source>
</evidence>
<dbReference type="GeneID" id="93063143"/>
<dbReference type="RefSeq" id="WP_004524066.1">
    <property type="nucleotide sequence ID" value="NZ_AP028072.1"/>
</dbReference>
<dbReference type="InterPro" id="IPR036390">
    <property type="entry name" value="WH_DNA-bd_sf"/>
</dbReference>
<dbReference type="AlphaFoldDB" id="A0A095PP32"/>
<dbReference type="InterPro" id="IPR036388">
    <property type="entry name" value="WH-like_DNA-bd_sf"/>
</dbReference>
<dbReference type="Gene3D" id="1.10.10.10">
    <property type="entry name" value="Winged helix-like DNA-binding domain superfamily/Winged helix DNA-binding domain"/>
    <property type="match status" value="1"/>
</dbReference>
<keyword evidence="3" id="KW-0238">DNA-binding</keyword>
<dbReference type="Proteomes" id="UP000030475">
    <property type="component" value="Unassembled WGS sequence"/>
</dbReference>
<dbReference type="EMBL" id="PHRB01000027">
    <property type="protein sequence ID" value="PJO63874.1"/>
    <property type="molecule type" value="Genomic_DNA"/>
</dbReference>
<evidence type="ECO:0000313" key="3">
    <source>
        <dbReference type="EMBL" id="PJO63874.1"/>
    </source>
</evidence>
<sequence length="139" mass="14190">MKTNAAKDGRDACGAWREDDVHAPRACDARAQARADGEDAAGRAGGDSGCDPALVAVLLRLREAAVDARGAPWSLAKLAKRAGMPMSALRRALTRLDAAGVTETIVREDGTGCAALTAQGRQWCDALFGGGAAARGGDA</sequence>
<evidence type="ECO:0000256" key="1">
    <source>
        <dbReference type="SAM" id="MobiDB-lite"/>
    </source>
</evidence>
<dbReference type="EMBL" id="JQIM01000009">
    <property type="protein sequence ID" value="KGX11217.1"/>
    <property type="molecule type" value="Genomic_DNA"/>
</dbReference>
<dbReference type="SUPFAM" id="SSF46785">
    <property type="entry name" value="Winged helix' DNA-binding domain"/>
    <property type="match status" value="1"/>
</dbReference>